<protein>
    <recommendedName>
        <fullName evidence="3">Flagella basal body P-ring formation protein FlgA</fullName>
    </recommendedName>
</protein>
<dbReference type="STRING" id="314287.GB2207_08401"/>
<dbReference type="OrthoDB" id="5729023at2"/>
<keyword evidence="9" id="KW-1185">Reference proteome</keyword>
<dbReference type="EMBL" id="AAPI01000001">
    <property type="protein sequence ID" value="EAS47815.1"/>
    <property type="molecule type" value="Genomic_DNA"/>
</dbReference>
<evidence type="ECO:0000256" key="2">
    <source>
        <dbReference type="ARBA" id="ARBA00010474"/>
    </source>
</evidence>
<dbReference type="SMART" id="SM00858">
    <property type="entry name" value="SAF"/>
    <property type="match status" value="3"/>
</dbReference>
<dbReference type="NCBIfam" id="TIGR03170">
    <property type="entry name" value="flgA_cterm"/>
    <property type="match status" value="1"/>
</dbReference>
<dbReference type="Pfam" id="PF13144">
    <property type="entry name" value="ChapFlgA"/>
    <property type="match status" value="1"/>
</dbReference>
<keyword evidence="8" id="KW-0282">Flagellum</keyword>
<feature type="domain" description="SAF" evidence="7">
    <location>
        <begin position="144"/>
        <end position="204"/>
    </location>
</feature>
<keyword evidence="4" id="KW-0732">Signal</keyword>
<comment type="subcellular location">
    <subcellularLocation>
        <location evidence="1">Periplasm</location>
    </subcellularLocation>
</comment>
<evidence type="ECO:0000259" key="7">
    <source>
        <dbReference type="SMART" id="SM00858"/>
    </source>
</evidence>
<dbReference type="CDD" id="cd11614">
    <property type="entry name" value="SAF_CpaB_FlgA_like"/>
    <property type="match status" value="2"/>
</dbReference>
<dbReference type="PANTHER" id="PTHR36307">
    <property type="entry name" value="FLAGELLA BASAL BODY P-RING FORMATION PROTEIN FLGA"/>
    <property type="match status" value="1"/>
</dbReference>
<dbReference type="PANTHER" id="PTHR36307:SF1">
    <property type="entry name" value="FLAGELLA BASAL BODY P-RING FORMATION PROTEIN FLGA"/>
    <property type="match status" value="1"/>
</dbReference>
<dbReference type="Gene3D" id="2.30.30.760">
    <property type="match status" value="1"/>
</dbReference>
<evidence type="ECO:0000256" key="1">
    <source>
        <dbReference type="ARBA" id="ARBA00004418"/>
    </source>
</evidence>
<keyword evidence="8" id="KW-0966">Cell projection</keyword>
<dbReference type="Proteomes" id="UP000005555">
    <property type="component" value="Unassembled WGS sequence"/>
</dbReference>
<accession>Q1YV93</accession>
<keyword evidence="5" id="KW-0574">Periplasm</keyword>
<evidence type="ECO:0000256" key="3">
    <source>
        <dbReference type="ARBA" id="ARBA00014754"/>
    </source>
</evidence>
<sequence length="400" mass="43408">MPLFRQAFAAGNCRYVGIASPPINTHTLAMIRPFIKLFSPLIGSLAMFFALSAAAQESQSAATEHGVDSKHILVSQAQRWVADSRQLQQSMVEVAPSDRRLMVPFCATEFAFNYPFATSQRSLRATCPESGWQIFLGITIYQPENALRYTSSFKAGHQLNNDDVELVSLSSSIAGLATDVRDIGSYSLSTEVRAGDLVMQRQLSTSIEAYKLTRSVVAGGTISGNDIKVVMLPSSNVPGSQILSLDQINGARAARNLTVDKILSSYDIKEKHQVLVTQFGIARGQAVTRANIAMQDYYGNLPQDSLQDYSSAERMQAIRNLPAGSLLRLSDLTPVNIIRKGDNVQLVLRVGALEITVAMQALEDARMDQRVLLLNPDSGEEIQAIAAGVGRARSLGTAAK</sequence>
<evidence type="ECO:0000256" key="6">
    <source>
        <dbReference type="ARBA" id="ARBA00025643"/>
    </source>
</evidence>
<evidence type="ECO:0000256" key="4">
    <source>
        <dbReference type="ARBA" id="ARBA00022729"/>
    </source>
</evidence>
<dbReference type="HOGENOM" id="CLU_688417_0_0_6"/>
<dbReference type="eggNOG" id="COG1261">
    <property type="taxonomic scope" value="Bacteria"/>
</dbReference>
<dbReference type="AlphaFoldDB" id="Q1YV93"/>
<dbReference type="InterPro" id="IPR017585">
    <property type="entry name" value="SAF_FlgA"/>
</dbReference>
<dbReference type="GO" id="GO:0042597">
    <property type="term" value="C:periplasmic space"/>
    <property type="evidence" value="ECO:0007669"/>
    <property type="project" value="UniProtKB-SubCell"/>
</dbReference>
<dbReference type="GO" id="GO:0044780">
    <property type="term" value="P:bacterial-type flagellum assembly"/>
    <property type="evidence" value="ECO:0007669"/>
    <property type="project" value="InterPro"/>
</dbReference>
<name>Q1YV93_9GAMM</name>
<evidence type="ECO:0000256" key="5">
    <source>
        <dbReference type="ARBA" id="ARBA00022764"/>
    </source>
</evidence>
<dbReference type="InterPro" id="IPR039246">
    <property type="entry name" value="Flagellar_FlgA"/>
</dbReference>
<organism evidence="8 9">
    <name type="scientific">gamma proteobacterium HTCC2207</name>
    <dbReference type="NCBI Taxonomy" id="314287"/>
    <lineage>
        <taxon>Bacteria</taxon>
        <taxon>Pseudomonadati</taxon>
        <taxon>Pseudomonadota</taxon>
        <taxon>Gammaproteobacteria</taxon>
        <taxon>Cellvibrionales</taxon>
        <taxon>Porticoccaceae</taxon>
        <taxon>SAR92 clade</taxon>
    </lineage>
</organism>
<comment type="similarity">
    <text evidence="2">Belongs to the FlgA family.</text>
</comment>
<comment type="caution">
    <text evidence="8">The sequence shown here is derived from an EMBL/GenBank/DDBJ whole genome shotgun (WGS) entry which is preliminary data.</text>
</comment>
<reference evidence="8 9" key="1">
    <citation type="submission" date="2006-03" db="EMBL/GenBank/DDBJ databases">
        <authorList>
            <person name="Giovannoni S.J."/>
            <person name="Cho J.-C."/>
            <person name="Ferriera S."/>
            <person name="Johnson J."/>
            <person name="Kravitz S."/>
            <person name="Halpern A."/>
            <person name="Remington K."/>
            <person name="Beeson K."/>
            <person name="Tran B."/>
            <person name="Rogers Y.-H."/>
            <person name="Friedman R."/>
            <person name="Venter J.C."/>
        </authorList>
    </citation>
    <scope>NUCLEOTIDE SEQUENCE [LARGE SCALE GENOMIC DNA]</scope>
    <source>
        <strain evidence="8 9">HTCC2207</strain>
    </source>
</reference>
<feature type="domain" description="SAF" evidence="7">
    <location>
        <begin position="272"/>
        <end position="333"/>
    </location>
</feature>
<evidence type="ECO:0000313" key="9">
    <source>
        <dbReference type="Proteomes" id="UP000005555"/>
    </source>
</evidence>
<dbReference type="InterPro" id="IPR013974">
    <property type="entry name" value="SAF"/>
</dbReference>
<gene>
    <name evidence="8" type="ORF">GB2207_08401</name>
</gene>
<comment type="function">
    <text evidence="6">Involved in the assembly process of the P-ring formation. It may associate with FlgF on the rod constituting a structure essential for the P-ring assembly or may act as a modulator protein for the P-ring assembly.</text>
</comment>
<feature type="domain" description="SAF" evidence="7">
    <location>
        <begin position="207"/>
        <end position="269"/>
    </location>
</feature>
<proteinExistence type="inferred from homology"/>
<keyword evidence="8" id="KW-0969">Cilium</keyword>
<evidence type="ECO:0000313" key="8">
    <source>
        <dbReference type="EMBL" id="EAS47815.1"/>
    </source>
</evidence>